<name>A0A0M9WJY7_9EURO</name>
<gene>
    <name evidence="1" type="ORF">ACN38_g1320</name>
</gene>
<dbReference type="EMBL" id="LHQQ01000013">
    <property type="protein sequence ID" value="KOS47702.1"/>
    <property type="molecule type" value="Genomic_DNA"/>
</dbReference>
<dbReference type="Proteomes" id="UP000037696">
    <property type="component" value="Unassembled WGS sequence"/>
</dbReference>
<evidence type="ECO:0000313" key="1">
    <source>
        <dbReference type="EMBL" id="KOS47702.1"/>
    </source>
</evidence>
<keyword evidence="2" id="KW-1185">Reference proteome</keyword>
<evidence type="ECO:0000313" key="2">
    <source>
        <dbReference type="Proteomes" id="UP000037696"/>
    </source>
</evidence>
<sequence>MVFRAGYLIELGLSLRSIKYSLGEIVANMQVQYYKLCYIIYDQGGQTSPFVFVSCLGKFFIVRVKLLHLNNGKP</sequence>
<protein>
    <submittedName>
        <fullName evidence="1">Uncharacterized protein</fullName>
    </submittedName>
</protein>
<accession>A0A0M9WJY7</accession>
<reference evidence="1 2" key="1">
    <citation type="submission" date="2015-08" db="EMBL/GenBank/DDBJ databases">
        <title>Genome sequencing of Penicillium nordicum.</title>
        <authorList>
            <person name="Nguyen H.D."/>
            <person name="Seifert K.A."/>
        </authorList>
    </citation>
    <scope>NUCLEOTIDE SEQUENCE [LARGE SCALE GENOMIC DNA]</scope>
    <source>
        <strain evidence="1 2">DAOMC 185683</strain>
    </source>
</reference>
<comment type="caution">
    <text evidence="1">The sequence shown here is derived from an EMBL/GenBank/DDBJ whole genome shotgun (WGS) entry which is preliminary data.</text>
</comment>
<dbReference type="AlphaFoldDB" id="A0A0M9WJY7"/>
<organism evidence="1 2">
    <name type="scientific">Penicillium nordicum</name>
    <dbReference type="NCBI Taxonomy" id="229535"/>
    <lineage>
        <taxon>Eukaryota</taxon>
        <taxon>Fungi</taxon>
        <taxon>Dikarya</taxon>
        <taxon>Ascomycota</taxon>
        <taxon>Pezizomycotina</taxon>
        <taxon>Eurotiomycetes</taxon>
        <taxon>Eurotiomycetidae</taxon>
        <taxon>Eurotiales</taxon>
        <taxon>Aspergillaceae</taxon>
        <taxon>Penicillium</taxon>
    </lineage>
</organism>
<proteinExistence type="predicted"/>